<evidence type="ECO:0000313" key="2">
    <source>
        <dbReference type="EMBL" id="MFC7327592.1"/>
    </source>
</evidence>
<feature type="transmembrane region" description="Helical" evidence="1">
    <location>
        <begin position="108"/>
        <end position="125"/>
    </location>
</feature>
<reference evidence="3" key="1">
    <citation type="journal article" date="2019" name="Int. J. Syst. Evol. Microbiol.">
        <title>The Global Catalogue of Microorganisms (GCM) 10K type strain sequencing project: providing services to taxonomists for standard genome sequencing and annotation.</title>
        <authorList>
            <consortium name="The Broad Institute Genomics Platform"/>
            <consortium name="The Broad Institute Genome Sequencing Center for Infectious Disease"/>
            <person name="Wu L."/>
            <person name="Ma J."/>
        </authorList>
    </citation>
    <scope>NUCLEOTIDE SEQUENCE [LARGE SCALE GENOMIC DNA]</scope>
    <source>
        <strain evidence="3">CGMCC 4.7382</strain>
    </source>
</reference>
<proteinExistence type="predicted"/>
<feature type="transmembrane region" description="Helical" evidence="1">
    <location>
        <begin position="398"/>
        <end position="423"/>
    </location>
</feature>
<evidence type="ECO:0000256" key="1">
    <source>
        <dbReference type="SAM" id="Phobius"/>
    </source>
</evidence>
<feature type="transmembrane region" description="Helical" evidence="1">
    <location>
        <begin position="131"/>
        <end position="151"/>
    </location>
</feature>
<feature type="transmembrane region" description="Helical" evidence="1">
    <location>
        <begin position="277"/>
        <end position="299"/>
    </location>
</feature>
<keyword evidence="1" id="KW-0812">Transmembrane</keyword>
<sequence length="625" mass="64383">MRWIGARAAATAARLSPAALGAAAGVLALGPTLGAGYVLRYDMVFVPDPPLSPAVLGAGDGFPRAVPSDAAVALLARLLPDVVVQPLVLLTVFALGAAGAARLVPGPYLVPRLAAALYYVWNGYLAERLLLGQWALLLGYAGLPWVLAAAARLERIRDLPRMLGALLPAAVGGFSSVLLSALVAVPASVLGPCPGPWRRRVAAALRRAVLLAVALVAVSLPWLVPALSAVAADVRTDPAAVALFAARADTPFGVAGSLLALGGIWNAHAVPAGHGHPFLAASRLLLAVAAVVGWAWWAWTRRLPVPLTRGLPFAAGAGFAVAVAGTTEPGRAILIALIGAWPGFGPLRDGQLYVAPVALLQAVGCAALAHALWHPGPGGGPAVPRRRVRPPRPDPGRVAGPVAAVLLLVLPVALVPGLAWGAAGRLVAVEYPAEWARVRAIVDGDPAPGAVLTLPWSAYRGLDRAGDDRTIVALDPATKVFARQVVWNDALRVAADGRVHEIAGEDPAARTVAPLVAGGWPARAAPDVPRRLGALGIRYVLIDRTALARAAEAAPRTAWPDPGPEVRVVHDGPRLVLLRIADPHVTAAPVRLPWSVTAGWAVTGGTLLWAGAAAGWAAIRRRTPT</sequence>
<feature type="transmembrane region" description="Helical" evidence="1">
    <location>
        <begin position="82"/>
        <end position="101"/>
    </location>
</feature>
<accession>A0ABW2KC60</accession>
<protein>
    <submittedName>
        <fullName evidence="2">Uncharacterized protein</fullName>
    </submittedName>
</protein>
<feature type="transmembrane region" description="Helical" evidence="1">
    <location>
        <begin position="163"/>
        <end position="189"/>
    </location>
</feature>
<gene>
    <name evidence="2" type="ORF">ACFQRF_07535</name>
</gene>
<organism evidence="2 3">
    <name type="scientific">Marinactinospora rubrisoli</name>
    <dbReference type="NCBI Taxonomy" id="2715399"/>
    <lineage>
        <taxon>Bacteria</taxon>
        <taxon>Bacillati</taxon>
        <taxon>Actinomycetota</taxon>
        <taxon>Actinomycetes</taxon>
        <taxon>Streptosporangiales</taxon>
        <taxon>Nocardiopsidaceae</taxon>
        <taxon>Marinactinospora</taxon>
    </lineage>
</organism>
<keyword evidence="1" id="KW-0472">Membrane</keyword>
<dbReference type="EMBL" id="JBHTBH010000003">
    <property type="protein sequence ID" value="MFC7327592.1"/>
    <property type="molecule type" value="Genomic_DNA"/>
</dbReference>
<dbReference type="Proteomes" id="UP001596540">
    <property type="component" value="Unassembled WGS sequence"/>
</dbReference>
<name>A0ABW2KC60_9ACTN</name>
<evidence type="ECO:0000313" key="3">
    <source>
        <dbReference type="Proteomes" id="UP001596540"/>
    </source>
</evidence>
<dbReference type="RefSeq" id="WP_379869972.1">
    <property type="nucleotide sequence ID" value="NZ_JBHTBH010000003.1"/>
</dbReference>
<keyword evidence="3" id="KW-1185">Reference proteome</keyword>
<feature type="transmembrane region" description="Helical" evidence="1">
    <location>
        <begin position="598"/>
        <end position="619"/>
    </location>
</feature>
<keyword evidence="1" id="KW-1133">Transmembrane helix</keyword>
<feature type="transmembrane region" description="Helical" evidence="1">
    <location>
        <begin position="209"/>
        <end position="232"/>
    </location>
</feature>
<comment type="caution">
    <text evidence="2">The sequence shown here is derived from an EMBL/GenBank/DDBJ whole genome shotgun (WGS) entry which is preliminary data.</text>
</comment>
<feature type="transmembrane region" description="Helical" evidence="1">
    <location>
        <begin position="244"/>
        <end position="265"/>
    </location>
</feature>